<keyword evidence="2" id="KW-0472">Membrane</keyword>
<name>A0ABN6KBC8_9LEPT</name>
<feature type="coiled-coil region" evidence="1">
    <location>
        <begin position="1092"/>
        <end position="1119"/>
    </location>
</feature>
<dbReference type="Proteomes" id="UP000245263">
    <property type="component" value="Chromosome 1"/>
</dbReference>
<evidence type="ECO:0008006" key="5">
    <source>
        <dbReference type="Google" id="ProtNLM"/>
    </source>
</evidence>
<feature type="transmembrane region" description="Helical" evidence="2">
    <location>
        <begin position="33"/>
        <end position="51"/>
    </location>
</feature>
<keyword evidence="2" id="KW-0812">Transmembrane</keyword>
<evidence type="ECO:0000313" key="4">
    <source>
        <dbReference type="Proteomes" id="UP000245263"/>
    </source>
</evidence>
<gene>
    <name evidence="3" type="ORF">LPTSP3_g11740</name>
</gene>
<dbReference type="EMBL" id="AP025028">
    <property type="protein sequence ID" value="BDA78244.1"/>
    <property type="molecule type" value="Genomic_DNA"/>
</dbReference>
<accession>A0ABN6KBC8</accession>
<feature type="transmembrane region" description="Helical" evidence="2">
    <location>
        <begin position="1916"/>
        <end position="1938"/>
    </location>
</feature>
<proteinExistence type="predicted"/>
<sequence length="1954" mass="208459">MFTTLSKKVKPSLQEETLSVAEDSYSLTTKIQASLSLFAFLFSLLFAGSIASQEVIPQLQMEAYNSNLMNQVYGQSYFLNSLSAWTDQVTYYKGVLRAYWEAAADDAIYNYVDSITTSDAFNSVDAYKDYVFKELDSQKIAALNIWENQANLQLLENRNEFVLKLNTDRVDQSYLSRLGIQGTFNQPQDPNASTQELQRQIASAANNWNTNFNQSYQAGLNDFANSLNTIQNKYDSFLQSMNDSEATFTDNLSAIDSYKTVVKDAIRGMVGQFQGMIDQPCNQATSCLYRDGNNGGLNTAGQTLNDLVARLNTVLNNQNLDSSNVLTTISSEINSFLSNQTNAARLTQIDYSNQVTTTQTSLNPPSTYGLGNVSSLITAVNNGTLSFYDLQSSQTSQWRVDTSGIFSGIVDPFIETMIRSITNGNSANIKGIIESQIGGGRTATVLATNVYTDWNGGSNGDGWAYFRALNTEMNLNRDGAATWNWGAERFIVSPPAYWINWFQMGRIGYQVVYEMYDPNAQALATYWNGNYTSLNGQLAQYQNNITPAIGNWESQVASYNSFYEQWKTSADALKAQAQADYENSMADLESKKSAWLNQMEAERNAGLNQWDQLYSNASSSGGQNAQSVASSIQAVNSSVSSGINIATGTQSILDNYNNKLDTLASTEFTFTDTTKRYEPALADTGIQKQLDPFAQIGNLGADYSIGNITKGELGNKLAFSGGIKQAFNDISDSTIRYGIGASTGGFSNGTFGSLQQAAFNSTGITPKNTDVAGGETSFTTQKFSILGAANEKKIDTSLSVDGKDLTEVFGKTANGVYQYSQLLSLNENNSSAAKAEQEKAVNQMAYQVNWDSKWSAKLDETGSLKLNGTIGNLSNQEVTDILKKLSTYEYKGLKFDQFCIAGTTDYAACQAEEQRMSKLQSDDYKAKFQSDIDKLAAQGYEIQNGMIVKSLSREDKIRLGQTEGLTLTDTEKQTASVCYVDPSKCKDLLKQEFTISYDKTGGVTLSKIISNGSIGGTNNAGQYISGTQTESRYISLSKVAPVVAPKGTDLFAEWGQDVWNDIDTQASQVMNDFYTKSLAQDSKMLTQATSVIRDVESKNEKLFQQKKAVQEETDEMIKELVMAYISGGMAGVTASIKSQIEDKINSGLAEAFIRGTGGSEADIQKVADLISLIRGRMQADKMKKRANTMSISNPIRSLENMVSKSFSTVMEVANNVTFGAAGAVLAVGTGIVTKVAGVVSDTIGSVTKALGPLGNTIGAILSPTTMLAAEATKKAADYIGEQSEKMLGAKNAMSEIKANEESIIKNYASQAIATATGIPPEVATTLVNDYVGSQKAKKARRAANANPLGNIGSQVVGAVGGIIKTAAVAFGAKERDIQEMLSDGNKILYSGNLDVTADELRSEAYANQMFGMKLGALSYTSSTPKDKEGIVEELGQRMVVDQLAAATGWDKDVTNALFRKEYGRIKQKKADKKAQNAAIKSTVITAVTTAATLGAAGALGSVVRGAMSSIGTAFGASANVAANVGAAVIKGAVQVVDGARNGWEGALAGAANGALGMVTAGAFQGNSIADALRTASEKVGLGLGVTYDKDTGWGGSIGLGNKVNNASFSFSQRGPSSVSLSSGGPLGTQLTINHTTGGTSTVGVSYNAGKGPRDGLNISANYDLDGGGVSGGLSYTDSKSKVGLSLNASQNGLSSSLVTNGVNIGTNTSNGFQMAEMNWAQDNINAAQNLAVASANTSSLGNVLRNIPLLGGLLGAGGDIISGTFSAAADVVTLGQAGSFRAGLSELGKGLFNMGDILVRDIAALGMGLFGTSITTLRDITNILTLGLIPELGNYDPELKDMKPTYIHGAIARLIKDAVILDYGSFGGANWGTDYFGQDQSMQINQGDVASFHHDNDMNEIDWIKRNWTTTPSKQWVGPIGAAYTLIGTPLFAIIGLLEGEHKPAAKVTANGTK</sequence>
<organism evidence="3 4">
    <name type="scientific">Leptospira kobayashii</name>
    <dbReference type="NCBI Taxonomy" id="1917830"/>
    <lineage>
        <taxon>Bacteria</taxon>
        <taxon>Pseudomonadati</taxon>
        <taxon>Spirochaetota</taxon>
        <taxon>Spirochaetia</taxon>
        <taxon>Leptospirales</taxon>
        <taxon>Leptospiraceae</taxon>
        <taxon>Leptospira</taxon>
    </lineage>
</organism>
<dbReference type="RefSeq" id="WP_242935377.1">
    <property type="nucleotide sequence ID" value="NZ_AP025028.1"/>
</dbReference>
<keyword evidence="4" id="KW-1185">Reference proteome</keyword>
<evidence type="ECO:0000313" key="3">
    <source>
        <dbReference type="EMBL" id="BDA78244.1"/>
    </source>
</evidence>
<keyword evidence="1" id="KW-0175">Coiled coil</keyword>
<evidence type="ECO:0000256" key="2">
    <source>
        <dbReference type="SAM" id="Phobius"/>
    </source>
</evidence>
<dbReference type="InterPro" id="IPR030885">
    <property type="entry name" value="Lepto_longest"/>
</dbReference>
<keyword evidence="2" id="KW-1133">Transmembrane helix</keyword>
<reference evidence="3 4" key="1">
    <citation type="submission" date="2021-08" db="EMBL/GenBank/DDBJ databases">
        <title>Complete genome sequence of Leptospira kobayashii strain E30.</title>
        <authorList>
            <person name="Nakao R."/>
            <person name="Nakamura S."/>
            <person name="Masuzawa T."/>
            <person name="Koizumi N."/>
        </authorList>
    </citation>
    <scope>NUCLEOTIDE SEQUENCE [LARGE SCALE GENOMIC DNA]</scope>
    <source>
        <strain evidence="3 4">E30</strain>
    </source>
</reference>
<protein>
    <recommendedName>
        <fullName evidence="5">TIGR04388 family protein</fullName>
    </recommendedName>
</protein>
<evidence type="ECO:0000256" key="1">
    <source>
        <dbReference type="SAM" id="Coils"/>
    </source>
</evidence>
<dbReference type="NCBIfam" id="TIGR04388">
    <property type="entry name" value="Lepto_longest"/>
    <property type="match status" value="1"/>
</dbReference>